<dbReference type="Proteomes" id="UP001244490">
    <property type="component" value="Unassembled WGS sequence"/>
</dbReference>
<keyword evidence="1" id="KW-0812">Transmembrane</keyword>
<gene>
    <name evidence="2" type="ORF">Q6294_31985</name>
</gene>
<name>A0AAW8AMC9_KLEPN</name>
<feature type="transmembrane region" description="Helical" evidence="1">
    <location>
        <begin position="12"/>
        <end position="35"/>
    </location>
</feature>
<evidence type="ECO:0000313" key="3">
    <source>
        <dbReference type="Proteomes" id="UP001244490"/>
    </source>
</evidence>
<keyword evidence="1" id="KW-1133">Transmembrane helix</keyword>
<feature type="transmembrane region" description="Helical" evidence="1">
    <location>
        <begin position="41"/>
        <end position="61"/>
    </location>
</feature>
<evidence type="ECO:0000313" key="2">
    <source>
        <dbReference type="EMBL" id="MDP0971565.1"/>
    </source>
</evidence>
<evidence type="ECO:0000256" key="1">
    <source>
        <dbReference type="SAM" id="Phobius"/>
    </source>
</evidence>
<dbReference type="AlphaFoldDB" id="A0AAW8AMC9"/>
<dbReference type="EMBL" id="JAUUIA010000917">
    <property type="protein sequence ID" value="MDP0971565.1"/>
    <property type="molecule type" value="Genomic_DNA"/>
</dbReference>
<organism evidence="2 3">
    <name type="scientific">Klebsiella pneumoniae</name>
    <dbReference type="NCBI Taxonomy" id="573"/>
    <lineage>
        <taxon>Bacteria</taxon>
        <taxon>Pseudomonadati</taxon>
        <taxon>Pseudomonadota</taxon>
        <taxon>Gammaproteobacteria</taxon>
        <taxon>Enterobacterales</taxon>
        <taxon>Enterobacteriaceae</taxon>
        <taxon>Klebsiella/Raoultella group</taxon>
        <taxon>Klebsiella</taxon>
        <taxon>Klebsiella pneumoniae complex</taxon>
    </lineage>
</organism>
<sequence>GMFGSGSGSQRLKLALMVVLGVVTLGVGIVITGVADPGGSAKTWLIASLVLAWLAGLAALLTSGGESDKLHAATLAAEALARFD</sequence>
<protein>
    <submittedName>
        <fullName evidence="2">Uncharacterized protein</fullName>
    </submittedName>
</protein>
<proteinExistence type="predicted"/>
<keyword evidence="1" id="KW-0472">Membrane</keyword>
<feature type="non-terminal residue" evidence="2">
    <location>
        <position position="84"/>
    </location>
</feature>
<dbReference type="RefSeq" id="WP_305202613.1">
    <property type="nucleotide sequence ID" value="NZ_JAUUIA010000917.1"/>
</dbReference>
<accession>A0AAW8AMC9</accession>
<comment type="caution">
    <text evidence="2">The sequence shown here is derived from an EMBL/GenBank/DDBJ whole genome shotgun (WGS) entry which is preliminary data.</text>
</comment>
<feature type="non-terminal residue" evidence="2">
    <location>
        <position position="1"/>
    </location>
</feature>
<reference evidence="2" key="1">
    <citation type="submission" date="2023-07" db="EMBL/GenBank/DDBJ databases">
        <authorList>
            <person name="Peng Z."/>
        </authorList>
    </citation>
    <scope>NUCLEOTIDE SEQUENCE</scope>
    <source>
        <strain evidence="2">KP219</strain>
    </source>
</reference>